<name>A0A9W4U4P6_9PLEO</name>
<dbReference type="EMBL" id="CAOQHR010000001">
    <property type="protein sequence ID" value="CAI6283135.1"/>
    <property type="molecule type" value="Genomic_DNA"/>
</dbReference>
<dbReference type="AlphaFoldDB" id="A0A9W4U4P6"/>
<sequence>MVRSHGGIRCRRSVSTARRPHAVGYLGLASRSCVYQIACVMVIQSIAVKIPP</sequence>
<proteinExistence type="predicted"/>
<protein>
    <submittedName>
        <fullName evidence="1">Uncharacterized protein</fullName>
    </submittedName>
</protein>
<comment type="caution">
    <text evidence="1">The sequence shown here is derived from an EMBL/GenBank/DDBJ whole genome shotgun (WGS) entry which is preliminary data.</text>
</comment>
<accession>A0A9W4U4P6</accession>
<dbReference type="Proteomes" id="UP001152607">
    <property type="component" value="Unassembled WGS sequence"/>
</dbReference>
<reference evidence="1" key="1">
    <citation type="submission" date="2023-01" db="EMBL/GenBank/DDBJ databases">
        <authorList>
            <person name="Van Ghelder C."/>
            <person name="Rancurel C."/>
        </authorList>
    </citation>
    <scope>NUCLEOTIDE SEQUENCE</scope>
    <source>
        <strain evidence="1">CNCM I-4278</strain>
    </source>
</reference>
<evidence type="ECO:0000313" key="2">
    <source>
        <dbReference type="Proteomes" id="UP001152607"/>
    </source>
</evidence>
<organism evidence="1 2">
    <name type="scientific">Periconia digitata</name>
    <dbReference type="NCBI Taxonomy" id="1303443"/>
    <lineage>
        <taxon>Eukaryota</taxon>
        <taxon>Fungi</taxon>
        <taxon>Dikarya</taxon>
        <taxon>Ascomycota</taxon>
        <taxon>Pezizomycotina</taxon>
        <taxon>Dothideomycetes</taxon>
        <taxon>Pleosporomycetidae</taxon>
        <taxon>Pleosporales</taxon>
        <taxon>Massarineae</taxon>
        <taxon>Periconiaceae</taxon>
        <taxon>Periconia</taxon>
    </lineage>
</organism>
<keyword evidence="2" id="KW-1185">Reference proteome</keyword>
<gene>
    <name evidence="1" type="ORF">PDIGIT_LOCUS2192</name>
</gene>
<evidence type="ECO:0000313" key="1">
    <source>
        <dbReference type="EMBL" id="CAI6283135.1"/>
    </source>
</evidence>